<accession>A0AC35TYG1</accession>
<reference evidence="2" key="1">
    <citation type="submission" date="2016-11" db="UniProtKB">
        <authorList>
            <consortium name="WormBaseParasite"/>
        </authorList>
    </citation>
    <scope>IDENTIFICATION</scope>
    <source>
        <strain evidence="2">KR3021</strain>
    </source>
</reference>
<dbReference type="Proteomes" id="UP000095286">
    <property type="component" value="Unplaced"/>
</dbReference>
<organism evidence="1 2">
    <name type="scientific">Rhabditophanes sp. KR3021</name>
    <dbReference type="NCBI Taxonomy" id="114890"/>
    <lineage>
        <taxon>Eukaryota</taxon>
        <taxon>Metazoa</taxon>
        <taxon>Ecdysozoa</taxon>
        <taxon>Nematoda</taxon>
        <taxon>Chromadorea</taxon>
        <taxon>Rhabditida</taxon>
        <taxon>Tylenchina</taxon>
        <taxon>Panagrolaimomorpha</taxon>
        <taxon>Strongyloidoidea</taxon>
        <taxon>Alloionematidae</taxon>
        <taxon>Rhabditophanes</taxon>
    </lineage>
</organism>
<dbReference type="WBParaSite" id="RSKR_0000560500.1">
    <property type="protein sequence ID" value="RSKR_0000560500.1"/>
    <property type="gene ID" value="RSKR_0000560500"/>
</dbReference>
<sequence>MQRSQSHRDFTNIRPSRNVPDSNRTNLEFDLFPAANDVFVNSNFYMPTTSQLTPVNASVSAMNATLTNTIIRNNEQLTNLIRDNEQLASMERTVEMYLDARAITDRDYDEPPILESNAIDEEIRTSFDGSAPEPARLPSRQQENMFQIPGDINRYAYDTSAVSLLAHITNQGNAEVEALNRQLQHNSNALYFRNHSMSAFTGAAPGGYIIPSSPRMNPFEMYYVLNHSDSAIHGGTYPFVNFASAAQIHSLIHPPNHEQLPVGVSSDQIKKFSTILPFEKDDNGINEEDERCTVCLSEFESGDEIRALPCSHRYHTECIDRWLGINKKCPLCREDIDKNSESNQDTYSTIRVGPSTIPSAQMENVPLPSRVLE</sequence>
<evidence type="ECO:0000313" key="1">
    <source>
        <dbReference type="Proteomes" id="UP000095286"/>
    </source>
</evidence>
<name>A0AC35TYG1_9BILA</name>
<proteinExistence type="predicted"/>
<evidence type="ECO:0000313" key="2">
    <source>
        <dbReference type="WBParaSite" id="RSKR_0000560500.1"/>
    </source>
</evidence>
<protein>
    <submittedName>
        <fullName evidence="2">RING-type domain-containing protein</fullName>
    </submittedName>
</protein>